<dbReference type="EMBL" id="BQNB010019566">
    <property type="protein sequence ID" value="GJT86650.1"/>
    <property type="molecule type" value="Genomic_DNA"/>
</dbReference>
<keyword evidence="2" id="KW-1185">Reference proteome</keyword>
<organism evidence="1 2">
    <name type="scientific">Tanacetum coccineum</name>
    <dbReference type="NCBI Taxonomy" id="301880"/>
    <lineage>
        <taxon>Eukaryota</taxon>
        <taxon>Viridiplantae</taxon>
        <taxon>Streptophyta</taxon>
        <taxon>Embryophyta</taxon>
        <taxon>Tracheophyta</taxon>
        <taxon>Spermatophyta</taxon>
        <taxon>Magnoliopsida</taxon>
        <taxon>eudicotyledons</taxon>
        <taxon>Gunneridae</taxon>
        <taxon>Pentapetalae</taxon>
        <taxon>asterids</taxon>
        <taxon>campanulids</taxon>
        <taxon>Asterales</taxon>
        <taxon>Asteraceae</taxon>
        <taxon>Asteroideae</taxon>
        <taxon>Anthemideae</taxon>
        <taxon>Anthemidinae</taxon>
        <taxon>Tanacetum</taxon>
    </lineage>
</organism>
<proteinExistence type="predicted"/>
<dbReference type="Proteomes" id="UP001151760">
    <property type="component" value="Unassembled WGS sequence"/>
</dbReference>
<gene>
    <name evidence="1" type="ORF">Tco_1068367</name>
</gene>
<evidence type="ECO:0000313" key="1">
    <source>
        <dbReference type="EMBL" id="GJT86650.1"/>
    </source>
</evidence>
<reference evidence="1" key="1">
    <citation type="journal article" date="2022" name="Int. J. Mol. Sci.">
        <title>Draft Genome of Tanacetum Coccineum: Genomic Comparison of Closely Related Tanacetum-Family Plants.</title>
        <authorList>
            <person name="Yamashiro T."/>
            <person name="Shiraishi A."/>
            <person name="Nakayama K."/>
            <person name="Satake H."/>
        </authorList>
    </citation>
    <scope>NUCLEOTIDE SEQUENCE</scope>
</reference>
<accession>A0ABQ5HG20</accession>
<name>A0ABQ5HG20_9ASTR</name>
<protein>
    <submittedName>
        <fullName evidence="1">Uncharacterized protein</fullName>
    </submittedName>
</protein>
<sequence>MNIITRKALNTIMLKQIESRDDNFVAIVKNVHVFIGSFTYTTDFTVFEDIGKYIESELSGVVMGKPFKDLTHLEDNYSKGLISFNRLWDTYIFQMPRTVHRLKILGYDQWSKIQPLLVISDRDRMSGLKYPYKKNKLMYKGSLNLGREYQVDEDMKEWLIR</sequence>
<reference evidence="1" key="2">
    <citation type="submission" date="2022-01" db="EMBL/GenBank/DDBJ databases">
        <authorList>
            <person name="Yamashiro T."/>
            <person name="Shiraishi A."/>
            <person name="Satake H."/>
            <person name="Nakayama K."/>
        </authorList>
    </citation>
    <scope>NUCLEOTIDE SEQUENCE</scope>
</reference>
<comment type="caution">
    <text evidence="1">The sequence shown here is derived from an EMBL/GenBank/DDBJ whole genome shotgun (WGS) entry which is preliminary data.</text>
</comment>
<evidence type="ECO:0000313" key="2">
    <source>
        <dbReference type="Proteomes" id="UP001151760"/>
    </source>
</evidence>